<dbReference type="GO" id="GO:0030424">
    <property type="term" value="C:axon"/>
    <property type="evidence" value="ECO:0007669"/>
    <property type="project" value="TreeGrafter"/>
</dbReference>
<dbReference type="PANTHER" id="PTHR28661:SF1">
    <property type="entry name" value="MICROTUBULE NUCLEATION FACTOR SSNA1"/>
    <property type="match status" value="1"/>
</dbReference>
<feature type="region of interest" description="Disordered" evidence="2">
    <location>
        <begin position="119"/>
        <end position="146"/>
    </location>
</feature>
<dbReference type="GO" id="GO:0048675">
    <property type="term" value="P:axon extension"/>
    <property type="evidence" value="ECO:0007669"/>
    <property type="project" value="TreeGrafter"/>
</dbReference>
<dbReference type="InterPro" id="IPR033362">
    <property type="entry name" value="SSNA1_fam"/>
</dbReference>
<dbReference type="Ensembl" id="ENSSHBT00005007880.1">
    <property type="protein sequence ID" value="ENSSHBP00005006536.1"/>
    <property type="gene ID" value="ENSSHBG00005005734.1"/>
</dbReference>
<keyword evidence="1" id="KW-0175">Coiled coil</keyword>
<accession>A0A672TVT2</accession>
<dbReference type="PANTHER" id="PTHR28661">
    <property type="entry name" value="SJOEGREN SYNDROME NUCLEAR AUTOANTIGEN 1"/>
    <property type="match status" value="1"/>
</dbReference>
<evidence type="ECO:0008006" key="5">
    <source>
        <dbReference type="Google" id="ProtNLM"/>
    </source>
</evidence>
<feature type="compositionally biased region" description="Basic and acidic residues" evidence="2">
    <location>
        <begin position="133"/>
        <end position="146"/>
    </location>
</feature>
<evidence type="ECO:0000256" key="1">
    <source>
        <dbReference type="SAM" id="Coils"/>
    </source>
</evidence>
<dbReference type="GeneTree" id="ENSGT00940000164889"/>
<reference evidence="3 4" key="1">
    <citation type="submission" date="2019-11" db="EMBL/GenBank/DDBJ databases">
        <title>Strigops habroptila (kakapo) genome, bStrHab1, primary haplotype, v2.</title>
        <authorList>
            <person name="Jarvis E.D."/>
            <person name="Howard J."/>
            <person name="Rhie A."/>
            <person name="Phillippy A."/>
            <person name="Korlach J."/>
            <person name="Digby A."/>
            <person name="Iorns D."/>
            <person name="Eason D."/>
            <person name="Robertson B."/>
            <person name="Raemaekers T."/>
            <person name="Howe K."/>
            <person name="Lewin H."/>
            <person name="Damas J."/>
            <person name="Hastie A."/>
            <person name="Tracey A."/>
            <person name="Chow W."/>
            <person name="Fedrigo O."/>
        </authorList>
    </citation>
    <scope>NUCLEOTIDE SEQUENCE [LARGE SCALE GENOMIC DNA]</scope>
</reference>
<evidence type="ECO:0000256" key="2">
    <source>
        <dbReference type="SAM" id="MobiDB-lite"/>
    </source>
</evidence>
<dbReference type="GO" id="GO:0005813">
    <property type="term" value="C:centrosome"/>
    <property type="evidence" value="ECO:0007669"/>
    <property type="project" value="TreeGrafter"/>
</dbReference>
<protein>
    <recommendedName>
        <fullName evidence="5">SSNA1 protein</fullName>
    </recommendedName>
</protein>
<feature type="coiled-coil region" evidence="1">
    <location>
        <begin position="39"/>
        <end position="73"/>
    </location>
</feature>
<dbReference type="InParanoid" id="A0A672TVT2"/>
<reference evidence="3" key="3">
    <citation type="submission" date="2025-09" db="UniProtKB">
        <authorList>
            <consortium name="Ensembl"/>
        </authorList>
    </citation>
    <scope>IDENTIFICATION</scope>
</reference>
<sequence length="146" mass="15484">AGRGPRCAGTARSCGTVSGAGGCGAGAGAGADGPCRAGLAELRARREELSGRIQEQEAERSRLQRRIWALTERLAGTSESLARDLAARAELDRTIAETEVAYGQILESSQTLLDTLEEELGNAGKASEQQCTSKEREKQAHEQKRS</sequence>
<dbReference type="AlphaFoldDB" id="A0A672TVT2"/>
<name>A0A672TVT2_STRHB</name>
<proteinExistence type="predicted"/>
<dbReference type="Proteomes" id="UP000472266">
    <property type="component" value="Chromosome 18"/>
</dbReference>
<evidence type="ECO:0000313" key="4">
    <source>
        <dbReference type="Proteomes" id="UP000472266"/>
    </source>
</evidence>
<gene>
    <name evidence="3" type="primary">SSNA1</name>
</gene>
<evidence type="ECO:0000313" key="3">
    <source>
        <dbReference type="Ensembl" id="ENSSHBP00005006536.1"/>
    </source>
</evidence>
<reference evidence="3" key="2">
    <citation type="submission" date="2025-08" db="UniProtKB">
        <authorList>
            <consortium name="Ensembl"/>
        </authorList>
    </citation>
    <scope>IDENTIFICATION</scope>
</reference>
<keyword evidence="4" id="KW-1185">Reference proteome</keyword>
<dbReference type="GO" id="GO:0036064">
    <property type="term" value="C:ciliary basal body"/>
    <property type="evidence" value="ECO:0007669"/>
    <property type="project" value="TreeGrafter"/>
</dbReference>
<organism evidence="3 4">
    <name type="scientific">Strigops habroptila</name>
    <name type="common">Kakapo</name>
    <dbReference type="NCBI Taxonomy" id="2489341"/>
    <lineage>
        <taxon>Eukaryota</taxon>
        <taxon>Metazoa</taxon>
        <taxon>Chordata</taxon>
        <taxon>Craniata</taxon>
        <taxon>Vertebrata</taxon>
        <taxon>Euteleostomi</taxon>
        <taxon>Archelosauria</taxon>
        <taxon>Archosauria</taxon>
        <taxon>Dinosauria</taxon>
        <taxon>Saurischia</taxon>
        <taxon>Theropoda</taxon>
        <taxon>Coelurosauria</taxon>
        <taxon>Aves</taxon>
        <taxon>Neognathae</taxon>
        <taxon>Neoaves</taxon>
        <taxon>Telluraves</taxon>
        <taxon>Australaves</taxon>
        <taxon>Psittaciformes</taxon>
        <taxon>Psittacidae</taxon>
        <taxon>Strigops</taxon>
    </lineage>
</organism>